<dbReference type="Proteomes" id="UP001285441">
    <property type="component" value="Unassembled WGS sequence"/>
</dbReference>
<proteinExistence type="predicted"/>
<dbReference type="AlphaFoldDB" id="A0AAE0JXY1"/>
<keyword evidence="2" id="KW-1185">Reference proteome</keyword>
<reference evidence="1" key="2">
    <citation type="submission" date="2023-06" db="EMBL/GenBank/DDBJ databases">
        <authorList>
            <consortium name="Lawrence Berkeley National Laboratory"/>
            <person name="Haridas S."/>
            <person name="Hensen N."/>
            <person name="Bonometti L."/>
            <person name="Westerberg I."/>
            <person name="Brannstrom I.O."/>
            <person name="Guillou S."/>
            <person name="Cros-Aarteil S."/>
            <person name="Calhoun S."/>
            <person name="Kuo A."/>
            <person name="Mondo S."/>
            <person name="Pangilinan J."/>
            <person name="Riley R."/>
            <person name="LaButti K."/>
            <person name="Andreopoulos B."/>
            <person name="Lipzen A."/>
            <person name="Chen C."/>
            <person name="Yanf M."/>
            <person name="Daum C."/>
            <person name="Ng V."/>
            <person name="Clum A."/>
            <person name="Steindorff A."/>
            <person name="Ohm R."/>
            <person name="Martin F."/>
            <person name="Silar P."/>
            <person name="Natvig D."/>
            <person name="Lalanne C."/>
            <person name="Gautier V."/>
            <person name="Ament-velasquez S.L."/>
            <person name="Kruys A."/>
            <person name="Hutchinson M.I."/>
            <person name="Powell A.J."/>
            <person name="Barry K."/>
            <person name="Miller A.N."/>
            <person name="Grigoriev I.V."/>
            <person name="Debuchy R."/>
            <person name="Gladieux P."/>
            <person name="Thoren M.H."/>
            <person name="Johannesson H."/>
        </authorList>
    </citation>
    <scope>NUCLEOTIDE SEQUENCE</scope>
    <source>
        <strain evidence="1">CBS 232.78</strain>
    </source>
</reference>
<accession>A0AAE0JXY1</accession>
<evidence type="ECO:0000313" key="2">
    <source>
        <dbReference type="Proteomes" id="UP001285441"/>
    </source>
</evidence>
<comment type="caution">
    <text evidence="1">The sequence shown here is derived from an EMBL/GenBank/DDBJ whole genome shotgun (WGS) entry which is preliminary data.</text>
</comment>
<name>A0AAE0JXY1_9PEZI</name>
<dbReference type="EMBL" id="JAULSW010000012">
    <property type="protein sequence ID" value="KAK3366383.1"/>
    <property type="molecule type" value="Genomic_DNA"/>
</dbReference>
<protein>
    <submittedName>
        <fullName evidence="1">Uncharacterized protein</fullName>
    </submittedName>
</protein>
<evidence type="ECO:0000313" key="1">
    <source>
        <dbReference type="EMBL" id="KAK3366383.1"/>
    </source>
</evidence>
<organism evidence="1 2">
    <name type="scientific">Podospora didyma</name>
    <dbReference type="NCBI Taxonomy" id="330526"/>
    <lineage>
        <taxon>Eukaryota</taxon>
        <taxon>Fungi</taxon>
        <taxon>Dikarya</taxon>
        <taxon>Ascomycota</taxon>
        <taxon>Pezizomycotina</taxon>
        <taxon>Sordariomycetes</taxon>
        <taxon>Sordariomycetidae</taxon>
        <taxon>Sordariales</taxon>
        <taxon>Podosporaceae</taxon>
        <taxon>Podospora</taxon>
    </lineage>
</organism>
<sequence length="127" mass="14219">MSARYHGYHSLVERGFLFVKLYATCGACSMGRDFAPGRRSATTFRLNVDPAEFLGELAVITNDDDEGNEQIGVLALEILPISMRLITPPLYPGAILAQHSPNWENFMLVSHSYGSVLTTHVLYHRHR</sequence>
<gene>
    <name evidence="1" type="ORF">B0H63DRAFT_536330</name>
</gene>
<reference evidence="1" key="1">
    <citation type="journal article" date="2023" name="Mol. Phylogenet. Evol.">
        <title>Genome-scale phylogeny and comparative genomics of the fungal order Sordariales.</title>
        <authorList>
            <person name="Hensen N."/>
            <person name="Bonometti L."/>
            <person name="Westerberg I."/>
            <person name="Brannstrom I.O."/>
            <person name="Guillou S."/>
            <person name="Cros-Aarteil S."/>
            <person name="Calhoun S."/>
            <person name="Haridas S."/>
            <person name="Kuo A."/>
            <person name="Mondo S."/>
            <person name="Pangilinan J."/>
            <person name="Riley R."/>
            <person name="LaButti K."/>
            <person name="Andreopoulos B."/>
            <person name="Lipzen A."/>
            <person name="Chen C."/>
            <person name="Yan M."/>
            <person name="Daum C."/>
            <person name="Ng V."/>
            <person name="Clum A."/>
            <person name="Steindorff A."/>
            <person name="Ohm R.A."/>
            <person name="Martin F."/>
            <person name="Silar P."/>
            <person name="Natvig D.O."/>
            <person name="Lalanne C."/>
            <person name="Gautier V."/>
            <person name="Ament-Velasquez S.L."/>
            <person name="Kruys A."/>
            <person name="Hutchinson M.I."/>
            <person name="Powell A.J."/>
            <person name="Barry K."/>
            <person name="Miller A.N."/>
            <person name="Grigoriev I.V."/>
            <person name="Debuchy R."/>
            <person name="Gladieux P."/>
            <person name="Hiltunen Thoren M."/>
            <person name="Johannesson H."/>
        </authorList>
    </citation>
    <scope>NUCLEOTIDE SEQUENCE</scope>
    <source>
        <strain evidence="1">CBS 232.78</strain>
    </source>
</reference>